<dbReference type="RefSeq" id="WP_345928112.1">
    <property type="nucleotide sequence ID" value="NZ_JBDIVF010000005.1"/>
</dbReference>
<dbReference type="EMBL" id="JBEWLZ010000017">
    <property type="protein sequence ID" value="MET1491861.1"/>
    <property type="molecule type" value="Genomic_DNA"/>
</dbReference>
<proteinExistence type="predicted"/>
<evidence type="ECO:0008006" key="3">
    <source>
        <dbReference type="Google" id="ProtNLM"/>
    </source>
</evidence>
<reference evidence="1 2" key="1">
    <citation type="submission" date="2024-07" db="EMBL/GenBank/DDBJ databases">
        <title>Uliginosibacterium paludis KCTC:42655.</title>
        <authorList>
            <person name="Kim M.K."/>
        </authorList>
    </citation>
    <scope>NUCLEOTIDE SEQUENCE [LARGE SCALE GENOMIC DNA]</scope>
    <source>
        <strain evidence="1 2">KCTC 42655</strain>
    </source>
</reference>
<accession>A0ABV2CVB4</accession>
<organism evidence="1 2">
    <name type="scientific">Uliginosibacterium paludis</name>
    <dbReference type="NCBI Taxonomy" id="1615952"/>
    <lineage>
        <taxon>Bacteria</taxon>
        <taxon>Pseudomonadati</taxon>
        <taxon>Pseudomonadota</taxon>
        <taxon>Betaproteobacteria</taxon>
        <taxon>Rhodocyclales</taxon>
        <taxon>Zoogloeaceae</taxon>
        <taxon>Uliginosibacterium</taxon>
    </lineage>
</organism>
<evidence type="ECO:0000313" key="2">
    <source>
        <dbReference type="Proteomes" id="UP001548590"/>
    </source>
</evidence>
<dbReference type="PROSITE" id="PS51257">
    <property type="entry name" value="PROKAR_LIPOPROTEIN"/>
    <property type="match status" value="1"/>
</dbReference>
<evidence type="ECO:0000313" key="1">
    <source>
        <dbReference type="EMBL" id="MET1491861.1"/>
    </source>
</evidence>
<name>A0ABV2CVB4_9RHOO</name>
<sequence length="172" mass="18201">MKLAPLSGLVASVALLSACSYLPWKSEAPLQVHVNVIGARSLGSQEAPSLADMNFPAGDGKPYTINFPMTVSFECDADRTQCKHAVTNTELTISSEKQSANAVKLTATLRTKSPTASSVRYTQDAKAKNQVAQITTPDAGSPEVQQLSAVLQRGGSLDLNGANDVRLRVTVK</sequence>
<gene>
    <name evidence="1" type="ORF">ABVT11_18625</name>
</gene>
<protein>
    <recommendedName>
        <fullName evidence="3">Lipoprotein</fullName>
    </recommendedName>
</protein>
<keyword evidence="2" id="KW-1185">Reference proteome</keyword>
<comment type="caution">
    <text evidence="1">The sequence shown here is derived from an EMBL/GenBank/DDBJ whole genome shotgun (WGS) entry which is preliminary data.</text>
</comment>
<dbReference type="Proteomes" id="UP001548590">
    <property type="component" value="Unassembled WGS sequence"/>
</dbReference>